<dbReference type="Proteomes" id="UP000677054">
    <property type="component" value="Unassembled WGS sequence"/>
</dbReference>
<gene>
    <name evidence="1" type="ORF">DSTB1V02_LOCUS10899</name>
</gene>
<name>A0A7R9ABI2_9CRUS</name>
<dbReference type="AlphaFoldDB" id="A0A7R9ABI2"/>
<dbReference type="EMBL" id="CAJPEV010003302">
    <property type="protein sequence ID" value="CAG0899464.1"/>
    <property type="molecule type" value="Genomic_DNA"/>
</dbReference>
<dbReference type="EMBL" id="LR902819">
    <property type="protein sequence ID" value="CAD7251132.1"/>
    <property type="molecule type" value="Genomic_DNA"/>
</dbReference>
<sequence>MEKEDLHATFFGSITSLSSNNLRDGDFLNRTSSTILTIPSPMKSITVREDVLDRVPTTTQLDVNWNDTADTAILAPSPEATVLGGSLGTTGKQYMKTGRENWMILLTLRLCEKVLMTSHFKKYGQMYASFADDATSLAKRPHSTPMKNPKLRTRTYRLRCCLGRMRRQESHLPKQPRRKPKLEFARAWLMNFLTLHGQHSPCPTKKIHVQGFTIKQLYRHMQESCVAKGCLKENLLKYVRFTSLVKDMNISIAKPNAFLSCGTWRAVTGEARRDLEGLRERHLKMAEFQRSNYTHHKVLTLENGDWVAMVVDGMDQKKTNLPRFVQEDKHTNSLPKLVTHIEDLMTCLQEIKRGRPENLHAEELNVVHNFKTVIQDHFPRHFRGQTKPHSFRFRKSKGITQMHIRLHAGEAWCPNEHDIQYIRECLGPDLGYVCLQTTPVLNACGVLVPPDWNAAGLEVVRASIQNYFLEMSEDKVHAWHVFSPDTQQSMEPVLYLLKLRDYNNTSTEQPAGITPTMQSYLANIKSQMLGPLQEPIIVSIGSQRLGICAGTSDLHPGMLAVVYAEEKTVSRPFGKVLKSGRKMAAGSYEADRPMDEDWAPLILQFCAKAGLEVVRASIQNYFPEMSEDKVHAWHVFSPDTQQSMEPVLYLLKLRVYKNTSTEQPAGITPTMQSYLANMKSQMLGPLQQRLQALWKSAEVGKEEGGGILRSRSSNG</sequence>
<evidence type="ECO:0000313" key="1">
    <source>
        <dbReference type="EMBL" id="CAD7251132.1"/>
    </source>
</evidence>
<keyword evidence="2" id="KW-1185">Reference proteome</keyword>
<protein>
    <submittedName>
        <fullName evidence="1">Uncharacterized protein</fullName>
    </submittedName>
</protein>
<organism evidence="1">
    <name type="scientific">Darwinula stevensoni</name>
    <dbReference type="NCBI Taxonomy" id="69355"/>
    <lineage>
        <taxon>Eukaryota</taxon>
        <taxon>Metazoa</taxon>
        <taxon>Ecdysozoa</taxon>
        <taxon>Arthropoda</taxon>
        <taxon>Crustacea</taxon>
        <taxon>Oligostraca</taxon>
        <taxon>Ostracoda</taxon>
        <taxon>Podocopa</taxon>
        <taxon>Podocopida</taxon>
        <taxon>Darwinulocopina</taxon>
        <taxon>Darwinuloidea</taxon>
        <taxon>Darwinulidae</taxon>
        <taxon>Darwinula</taxon>
    </lineage>
</organism>
<proteinExistence type="predicted"/>
<accession>A0A7R9ABI2</accession>
<reference evidence="1" key="1">
    <citation type="submission" date="2020-11" db="EMBL/GenBank/DDBJ databases">
        <authorList>
            <person name="Tran Van P."/>
        </authorList>
    </citation>
    <scope>NUCLEOTIDE SEQUENCE</scope>
</reference>
<dbReference type="PANTHER" id="PTHR33153">
    <property type="entry name" value="MYND-TYPE DOMAIN-CONTAINING PROTEIN"/>
    <property type="match status" value="1"/>
</dbReference>
<evidence type="ECO:0000313" key="2">
    <source>
        <dbReference type="Proteomes" id="UP000677054"/>
    </source>
</evidence>
<dbReference type="PANTHER" id="PTHR33153:SF3">
    <property type="entry name" value="TRAFFICKING PROTEIN PARTICLE COMPLEX SUBUNIT 11 DOMAIN-CONTAINING PROTEIN"/>
    <property type="match status" value="1"/>
</dbReference>